<feature type="transmembrane region" description="Helical" evidence="1">
    <location>
        <begin position="96"/>
        <end position="114"/>
    </location>
</feature>
<feature type="transmembrane region" description="Helical" evidence="1">
    <location>
        <begin position="7"/>
        <end position="28"/>
    </location>
</feature>
<evidence type="ECO:0000313" key="3">
    <source>
        <dbReference type="Proteomes" id="UP000032726"/>
    </source>
</evidence>
<evidence type="ECO:0008006" key="4">
    <source>
        <dbReference type="Google" id="ProtNLM"/>
    </source>
</evidence>
<evidence type="ECO:0000256" key="1">
    <source>
        <dbReference type="SAM" id="Phobius"/>
    </source>
</evidence>
<reference evidence="2 3" key="1">
    <citation type="submission" date="2015-03" db="EMBL/GenBank/DDBJ databases">
        <title>Complete genome sequence of Muricauda lutaonensis CC-HSB-11T, isolated from a coastal hot spring.</title>
        <authorList>
            <person name="Kim K.M."/>
        </authorList>
    </citation>
    <scope>NUCLEOTIDE SEQUENCE [LARGE SCALE GENOMIC DNA]</scope>
    <source>
        <strain evidence="2 3">CC-HSB-11</strain>
    </source>
</reference>
<dbReference type="EMBL" id="CP011071">
    <property type="protein sequence ID" value="AKA34469.1"/>
    <property type="molecule type" value="Genomic_DNA"/>
</dbReference>
<proteinExistence type="predicted"/>
<dbReference type="RefSeq" id="WP_045801230.1">
    <property type="nucleotide sequence ID" value="NZ_CP011071.1"/>
</dbReference>
<sequence>MKYLKALFDFYLDASVHVAVSVWALYFVTMDILGVQGNSFLALFILMSTIVCYNFVKYGVEADKYLVVSNPYHRLIQGFSFVCFGILVYSALHISFVLMGAIAVLTVLAALYALPMWPNSNNLRSLGVLKIVVVALVWTGFTVLLPILDADLAIGWDAIILLVQRFLMVLVLMLPFEVRDMRYDHPAMKTVPQRLGVEKTRKLGYVLTALYFLLTLLKDDVAQFELVGRFLVALALIWAMYRTKEEQSRYFAAFWVEAIPLFWLVVILVIGRY</sequence>
<feature type="transmembrane region" description="Helical" evidence="1">
    <location>
        <begin position="250"/>
        <end position="270"/>
    </location>
</feature>
<feature type="transmembrane region" description="Helical" evidence="1">
    <location>
        <begin position="223"/>
        <end position="241"/>
    </location>
</feature>
<feature type="transmembrane region" description="Helical" evidence="1">
    <location>
        <begin position="126"/>
        <end position="148"/>
    </location>
</feature>
<accession>A0A0D5YRC3</accession>
<keyword evidence="1" id="KW-0812">Transmembrane</keyword>
<dbReference type="OrthoDB" id="1467772at2"/>
<dbReference type="PATRIC" id="fig|516051.4.peg.838"/>
<name>A0A0D5YRC3_9FLAO</name>
<dbReference type="HOGENOM" id="CLU_081813_1_0_10"/>
<keyword evidence="3" id="KW-1185">Reference proteome</keyword>
<keyword evidence="1" id="KW-0472">Membrane</keyword>
<feature type="transmembrane region" description="Helical" evidence="1">
    <location>
        <begin position="199"/>
        <end position="217"/>
    </location>
</feature>
<dbReference type="KEGG" id="mlt:VC82_808"/>
<gene>
    <name evidence="2" type="ORF">VC82_808</name>
</gene>
<organism evidence="2 3">
    <name type="scientific">Flagellimonas lutaonensis</name>
    <dbReference type="NCBI Taxonomy" id="516051"/>
    <lineage>
        <taxon>Bacteria</taxon>
        <taxon>Pseudomonadati</taxon>
        <taxon>Bacteroidota</taxon>
        <taxon>Flavobacteriia</taxon>
        <taxon>Flavobacteriales</taxon>
        <taxon>Flavobacteriaceae</taxon>
        <taxon>Flagellimonas</taxon>
    </lineage>
</organism>
<evidence type="ECO:0000313" key="2">
    <source>
        <dbReference type="EMBL" id="AKA34469.1"/>
    </source>
</evidence>
<feature type="transmembrane region" description="Helical" evidence="1">
    <location>
        <begin position="154"/>
        <end position="178"/>
    </location>
</feature>
<dbReference type="Proteomes" id="UP000032726">
    <property type="component" value="Chromosome"/>
</dbReference>
<dbReference type="AlphaFoldDB" id="A0A0D5YRC3"/>
<feature type="transmembrane region" description="Helical" evidence="1">
    <location>
        <begin position="72"/>
        <end position="90"/>
    </location>
</feature>
<dbReference type="STRING" id="516051.VC82_808"/>
<keyword evidence="1" id="KW-1133">Transmembrane helix</keyword>
<protein>
    <recommendedName>
        <fullName evidence="4">Prenyltransferase</fullName>
    </recommendedName>
</protein>
<feature type="transmembrane region" description="Helical" evidence="1">
    <location>
        <begin position="40"/>
        <end position="60"/>
    </location>
</feature>